<accession>A0A9D4GYY3</accession>
<dbReference type="GO" id="GO:0030414">
    <property type="term" value="F:peptidase inhibitor activity"/>
    <property type="evidence" value="ECO:0007669"/>
    <property type="project" value="InterPro"/>
</dbReference>
<dbReference type="InterPro" id="IPR036645">
    <property type="entry name" value="Elafin-like_sf"/>
</dbReference>
<name>A0A9D4GYY3_DREPO</name>
<evidence type="ECO:0000259" key="2">
    <source>
        <dbReference type="PROSITE" id="PS51390"/>
    </source>
</evidence>
<organism evidence="3 4">
    <name type="scientific">Dreissena polymorpha</name>
    <name type="common">Zebra mussel</name>
    <name type="synonym">Mytilus polymorpha</name>
    <dbReference type="NCBI Taxonomy" id="45954"/>
    <lineage>
        <taxon>Eukaryota</taxon>
        <taxon>Metazoa</taxon>
        <taxon>Spiralia</taxon>
        <taxon>Lophotrochozoa</taxon>
        <taxon>Mollusca</taxon>
        <taxon>Bivalvia</taxon>
        <taxon>Autobranchia</taxon>
        <taxon>Heteroconchia</taxon>
        <taxon>Euheterodonta</taxon>
        <taxon>Imparidentia</taxon>
        <taxon>Neoheterodontei</taxon>
        <taxon>Myida</taxon>
        <taxon>Dreissenoidea</taxon>
        <taxon>Dreissenidae</taxon>
        <taxon>Dreissena</taxon>
    </lineage>
</organism>
<sequence length="75" mass="8285">MHMLLQLCLVYALIVECSSQKPGACPLGGIRITVCMSDCETDRDCPGAQKCCKYSSCMFTCEKPIFGKYRPTGRP</sequence>
<dbReference type="SMART" id="SM00217">
    <property type="entry name" value="WAP"/>
    <property type="match status" value="1"/>
</dbReference>
<reference evidence="3" key="1">
    <citation type="journal article" date="2019" name="bioRxiv">
        <title>The Genome of the Zebra Mussel, Dreissena polymorpha: A Resource for Invasive Species Research.</title>
        <authorList>
            <person name="McCartney M.A."/>
            <person name="Auch B."/>
            <person name="Kono T."/>
            <person name="Mallez S."/>
            <person name="Zhang Y."/>
            <person name="Obille A."/>
            <person name="Becker A."/>
            <person name="Abrahante J.E."/>
            <person name="Garbe J."/>
            <person name="Badalamenti J.P."/>
            <person name="Herman A."/>
            <person name="Mangelson H."/>
            <person name="Liachko I."/>
            <person name="Sullivan S."/>
            <person name="Sone E.D."/>
            <person name="Koren S."/>
            <person name="Silverstein K.A.T."/>
            <person name="Beckman K.B."/>
            <person name="Gohl D.M."/>
        </authorList>
    </citation>
    <scope>NUCLEOTIDE SEQUENCE</scope>
    <source>
        <strain evidence="3">Duluth1</strain>
        <tissue evidence="3">Whole animal</tissue>
    </source>
</reference>
<dbReference type="SUPFAM" id="SSF57256">
    <property type="entry name" value="Elafin-like"/>
    <property type="match status" value="1"/>
</dbReference>
<gene>
    <name evidence="3" type="ORF">DPMN_128120</name>
</gene>
<proteinExistence type="predicted"/>
<dbReference type="PROSITE" id="PS51390">
    <property type="entry name" value="WAP"/>
    <property type="match status" value="1"/>
</dbReference>
<protein>
    <recommendedName>
        <fullName evidence="2">WAP domain-containing protein</fullName>
    </recommendedName>
</protein>
<dbReference type="PRINTS" id="PR00003">
    <property type="entry name" value="4DISULPHCORE"/>
</dbReference>
<keyword evidence="4" id="KW-1185">Reference proteome</keyword>
<feature type="domain" description="WAP" evidence="2">
    <location>
        <begin position="18"/>
        <end position="65"/>
    </location>
</feature>
<evidence type="ECO:0000313" key="3">
    <source>
        <dbReference type="EMBL" id="KAH3826224.1"/>
    </source>
</evidence>
<dbReference type="GO" id="GO:0005576">
    <property type="term" value="C:extracellular region"/>
    <property type="evidence" value="ECO:0007669"/>
    <property type="project" value="InterPro"/>
</dbReference>
<dbReference type="Pfam" id="PF00095">
    <property type="entry name" value="WAP"/>
    <property type="match status" value="1"/>
</dbReference>
<keyword evidence="1" id="KW-0732">Signal</keyword>
<evidence type="ECO:0000313" key="4">
    <source>
        <dbReference type="Proteomes" id="UP000828390"/>
    </source>
</evidence>
<reference evidence="3" key="2">
    <citation type="submission" date="2020-11" db="EMBL/GenBank/DDBJ databases">
        <authorList>
            <person name="McCartney M.A."/>
            <person name="Auch B."/>
            <person name="Kono T."/>
            <person name="Mallez S."/>
            <person name="Becker A."/>
            <person name="Gohl D.M."/>
            <person name="Silverstein K.A.T."/>
            <person name="Koren S."/>
            <person name="Bechman K.B."/>
            <person name="Herman A."/>
            <person name="Abrahante J.E."/>
            <person name="Garbe J."/>
        </authorList>
    </citation>
    <scope>NUCLEOTIDE SEQUENCE</scope>
    <source>
        <strain evidence="3">Duluth1</strain>
        <tissue evidence="3">Whole animal</tissue>
    </source>
</reference>
<feature type="chain" id="PRO_5039039632" description="WAP domain-containing protein" evidence="1">
    <location>
        <begin position="20"/>
        <end position="75"/>
    </location>
</feature>
<dbReference type="Gene3D" id="4.10.75.10">
    <property type="entry name" value="Elafin-like"/>
    <property type="match status" value="1"/>
</dbReference>
<dbReference type="Proteomes" id="UP000828390">
    <property type="component" value="Unassembled WGS sequence"/>
</dbReference>
<dbReference type="AlphaFoldDB" id="A0A9D4GYY3"/>
<dbReference type="InterPro" id="IPR008197">
    <property type="entry name" value="WAP_dom"/>
</dbReference>
<feature type="signal peptide" evidence="1">
    <location>
        <begin position="1"/>
        <end position="19"/>
    </location>
</feature>
<evidence type="ECO:0000256" key="1">
    <source>
        <dbReference type="SAM" id="SignalP"/>
    </source>
</evidence>
<dbReference type="EMBL" id="JAIWYP010000005">
    <property type="protein sequence ID" value="KAH3826224.1"/>
    <property type="molecule type" value="Genomic_DNA"/>
</dbReference>
<comment type="caution">
    <text evidence="3">The sequence shown here is derived from an EMBL/GenBank/DDBJ whole genome shotgun (WGS) entry which is preliminary data.</text>
</comment>